<dbReference type="Gene3D" id="3.30.1220.10">
    <property type="entry name" value="CobW-like, C-terminal domain"/>
    <property type="match status" value="1"/>
</dbReference>
<evidence type="ECO:0000313" key="8">
    <source>
        <dbReference type="EMBL" id="KAJ8611393.1"/>
    </source>
</evidence>
<evidence type="ECO:0000256" key="2">
    <source>
        <dbReference type="ARBA" id="ARBA00022801"/>
    </source>
</evidence>
<dbReference type="Pfam" id="PF02492">
    <property type="entry name" value="cobW"/>
    <property type="match status" value="1"/>
</dbReference>
<proteinExistence type="inferred from homology"/>
<keyword evidence="3" id="KW-0143">Chaperone</keyword>
<dbReference type="InterPro" id="IPR011629">
    <property type="entry name" value="CobW-like_C"/>
</dbReference>
<sequence length="513" mass="57288">MSVGRKRARRRKRSKRGTEMKEPASSGGSRPAKASSAPSSAPVSRDGVEEKTAKEMPVTLLSGFLGSGKTSLMRHILQNKEGLRVAVIMNEITEVNLDAMALEGSKLLKQEEKLVEMANGCICCTLREDLLVQLRELARSGDFDAVLIESSGIAEPMQVAETFFVDLEDGNDQLQWEAPLDNCVTVIDASMVEEYMESLETIDALDPTADASAEGQQDIAALLFAQLEFANVVLLNKVDLLGKSKRERSKNEARLAAIVKKINPEAEVIGTQQGRAPLSKILRTGNFSVEFANGVSNWMEDIKRGVKHVPETLEYGVSGFYWTADLPFHPKRLYDWFVKYFALKQVVLGDNGEEVDDVVDESDEEDGDEIIDERKACLEQYGNLFRSKGFVWIAGEERGKHNVQWQQAGSILSFEPIGLQSKPPGQKLTFVGQYLKHDVLKTDLESLLMTPAELEQLRSDIEAGNANPLEDPFEVFPNSWPEERDRDEAPERRRSDSDDEERALPKKAPRKRK</sequence>
<dbReference type="Proteomes" id="UP001230188">
    <property type="component" value="Unassembled WGS sequence"/>
</dbReference>
<evidence type="ECO:0000256" key="6">
    <source>
        <dbReference type="SAM" id="MobiDB-lite"/>
    </source>
</evidence>
<keyword evidence="9" id="KW-1185">Reference proteome</keyword>
<accession>A0AAD7XQL6</accession>
<dbReference type="SMART" id="SM00833">
    <property type="entry name" value="CobW_C"/>
    <property type="match status" value="1"/>
</dbReference>
<dbReference type="InterPro" id="IPR036627">
    <property type="entry name" value="CobW-likC_sf"/>
</dbReference>
<dbReference type="SUPFAM" id="SSF52540">
    <property type="entry name" value="P-loop containing nucleoside triphosphate hydrolases"/>
    <property type="match status" value="1"/>
</dbReference>
<dbReference type="CDD" id="cd03112">
    <property type="entry name" value="CobW-like"/>
    <property type="match status" value="1"/>
</dbReference>
<dbReference type="InterPro" id="IPR051927">
    <property type="entry name" value="Zn_Chap_cDPG_Synth"/>
</dbReference>
<evidence type="ECO:0000256" key="5">
    <source>
        <dbReference type="ARBA" id="ARBA00049117"/>
    </source>
</evidence>
<feature type="compositionally biased region" description="Basic residues" evidence="6">
    <location>
        <begin position="1"/>
        <end position="15"/>
    </location>
</feature>
<dbReference type="PANTHER" id="PTHR43603:SF1">
    <property type="entry name" value="ZINC-REGULATED GTPASE METALLOPROTEIN ACTIVATOR 1"/>
    <property type="match status" value="1"/>
</dbReference>
<protein>
    <recommendedName>
        <fullName evidence="7">CobW C-terminal domain-containing protein</fullName>
    </recommendedName>
</protein>
<comment type="catalytic activity">
    <reaction evidence="5">
        <text>GTP + H2O = GDP + phosphate + H(+)</text>
        <dbReference type="Rhea" id="RHEA:19669"/>
        <dbReference type="ChEBI" id="CHEBI:15377"/>
        <dbReference type="ChEBI" id="CHEBI:15378"/>
        <dbReference type="ChEBI" id="CHEBI:37565"/>
        <dbReference type="ChEBI" id="CHEBI:43474"/>
        <dbReference type="ChEBI" id="CHEBI:58189"/>
    </reaction>
    <physiologicalReaction direction="left-to-right" evidence="5">
        <dbReference type="Rhea" id="RHEA:19670"/>
    </physiologicalReaction>
</comment>
<dbReference type="InterPro" id="IPR003495">
    <property type="entry name" value="CobW/HypB/UreG_nucleotide-bd"/>
</dbReference>
<feature type="domain" description="CobW C-terminal" evidence="7">
    <location>
        <begin position="317"/>
        <end position="448"/>
    </location>
</feature>
<dbReference type="PANTHER" id="PTHR43603">
    <property type="entry name" value="COBW DOMAIN-CONTAINING PROTEIN DDB_G0274527"/>
    <property type="match status" value="1"/>
</dbReference>
<feature type="compositionally biased region" description="Low complexity" evidence="6">
    <location>
        <begin position="23"/>
        <end position="45"/>
    </location>
</feature>
<dbReference type="GO" id="GO:0000166">
    <property type="term" value="F:nucleotide binding"/>
    <property type="evidence" value="ECO:0007669"/>
    <property type="project" value="UniProtKB-KW"/>
</dbReference>
<name>A0AAD7XQL6_9STRA</name>
<gene>
    <name evidence="8" type="ORF">CTAYLR_006477</name>
</gene>
<evidence type="ECO:0000256" key="3">
    <source>
        <dbReference type="ARBA" id="ARBA00023186"/>
    </source>
</evidence>
<dbReference type="Gene3D" id="3.40.50.300">
    <property type="entry name" value="P-loop containing nucleotide triphosphate hydrolases"/>
    <property type="match status" value="1"/>
</dbReference>
<comment type="caution">
    <text evidence="8">The sequence shown here is derived from an EMBL/GenBank/DDBJ whole genome shotgun (WGS) entry which is preliminary data.</text>
</comment>
<organism evidence="8 9">
    <name type="scientific">Chrysophaeum taylorii</name>
    <dbReference type="NCBI Taxonomy" id="2483200"/>
    <lineage>
        <taxon>Eukaryota</taxon>
        <taxon>Sar</taxon>
        <taxon>Stramenopiles</taxon>
        <taxon>Ochrophyta</taxon>
        <taxon>Pelagophyceae</taxon>
        <taxon>Pelagomonadales</taxon>
        <taxon>Pelagomonadaceae</taxon>
        <taxon>Chrysophaeum</taxon>
    </lineage>
</organism>
<dbReference type="GO" id="GO:0016787">
    <property type="term" value="F:hydrolase activity"/>
    <property type="evidence" value="ECO:0007669"/>
    <property type="project" value="UniProtKB-KW"/>
</dbReference>
<evidence type="ECO:0000256" key="1">
    <source>
        <dbReference type="ARBA" id="ARBA00022741"/>
    </source>
</evidence>
<comment type="similarity">
    <text evidence="4">Belongs to the SIMIBI class G3E GTPase family. ZNG1 subfamily.</text>
</comment>
<dbReference type="Pfam" id="PF07683">
    <property type="entry name" value="CobW_C"/>
    <property type="match status" value="1"/>
</dbReference>
<evidence type="ECO:0000313" key="9">
    <source>
        <dbReference type="Proteomes" id="UP001230188"/>
    </source>
</evidence>
<dbReference type="InterPro" id="IPR027417">
    <property type="entry name" value="P-loop_NTPase"/>
</dbReference>
<feature type="compositionally biased region" description="Basic and acidic residues" evidence="6">
    <location>
        <begin position="481"/>
        <end position="496"/>
    </location>
</feature>
<dbReference type="AlphaFoldDB" id="A0AAD7XQL6"/>
<dbReference type="SUPFAM" id="SSF90002">
    <property type="entry name" value="Hypothetical protein YjiA, C-terminal domain"/>
    <property type="match status" value="1"/>
</dbReference>
<evidence type="ECO:0000256" key="4">
    <source>
        <dbReference type="ARBA" id="ARBA00034320"/>
    </source>
</evidence>
<reference evidence="8" key="1">
    <citation type="submission" date="2023-01" db="EMBL/GenBank/DDBJ databases">
        <title>Metagenome sequencing of chrysophaentin producing Chrysophaeum taylorii.</title>
        <authorList>
            <person name="Davison J."/>
            <person name="Bewley C."/>
        </authorList>
    </citation>
    <scope>NUCLEOTIDE SEQUENCE</scope>
    <source>
        <strain evidence="8">NIES-1699</strain>
    </source>
</reference>
<keyword evidence="2" id="KW-0378">Hydrolase</keyword>
<feature type="region of interest" description="Disordered" evidence="6">
    <location>
        <begin position="1"/>
        <end position="52"/>
    </location>
</feature>
<keyword evidence="1" id="KW-0547">Nucleotide-binding</keyword>
<feature type="region of interest" description="Disordered" evidence="6">
    <location>
        <begin position="463"/>
        <end position="513"/>
    </location>
</feature>
<evidence type="ECO:0000259" key="7">
    <source>
        <dbReference type="SMART" id="SM00833"/>
    </source>
</evidence>
<dbReference type="EMBL" id="JAQMWT010000076">
    <property type="protein sequence ID" value="KAJ8611393.1"/>
    <property type="molecule type" value="Genomic_DNA"/>
</dbReference>